<accession>M1PW82</accession>
<organism evidence="1 2">
    <name type="scientific">Moumouvirus goulette</name>
    <dbReference type="NCBI Taxonomy" id="1247379"/>
    <lineage>
        <taxon>Viruses</taxon>
        <taxon>Varidnaviria</taxon>
        <taxon>Bamfordvirae</taxon>
        <taxon>Nucleocytoviricota</taxon>
        <taxon>Megaviricetes</taxon>
        <taxon>Imitervirales</taxon>
        <taxon>Mimiviridae</taxon>
        <taxon>Megamimivirinae</taxon>
        <taxon>Moumouvirus</taxon>
        <taxon>Moumouvirus goulettemassiliense</taxon>
    </lineage>
</organism>
<gene>
    <name evidence="1" type="ORF">glt_00188</name>
</gene>
<sequence length="234" mass="27220">MVTLEKYKYDSLPKYAKCAIVGRRGAGKTFLCRNLVQSQLSHKNISHTYIICCSNNLHEWKDKLNTLNISYHDIINENLISEMKLKINLDEEIIIVIDNLFLEKNQYDDILELKALILTTYPSLNLMPINYTGTIFFLREKNHSIIVDFYLIIKKYFISVPTYKNFIKLLFAATQNYSAIVVDGYSFGLFIINANDIIIKKQINTDYITESVDSILKRFEKESVKFISGFEILI</sequence>
<name>M1PW82_9VIRU</name>
<dbReference type="Proteomes" id="UP000241071">
    <property type="component" value="Segment"/>
</dbReference>
<evidence type="ECO:0000313" key="1">
    <source>
        <dbReference type="EMBL" id="AGF84997.1"/>
    </source>
</evidence>
<reference evidence="1 2" key="1">
    <citation type="submission" date="2012-10" db="EMBL/GenBank/DDBJ databases">
        <title>Complete genome sequence of Moumouvirus goulette.</title>
        <authorList>
            <person name="Fournous G."/>
            <person name="Bougalmi M."/>
            <person name="Colson P."/>
        </authorList>
    </citation>
    <scope>NUCLEOTIDE SEQUENCE [LARGE SCALE GENOMIC DNA]</scope>
</reference>
<dbReference type="Gene3D" id="3.40.50.300">
    <property type="entry name" value="P-loop containing nucleotide triphosphate hydrolases"/>
    <property type="match status" value="1"/>
</dbReference>
<evidence type="ECO:0000313" key="2">
    <source>
        <dbReference type="Proteomes" id="UP000241071"/>
    </source>
</evidence>
<dbReference type="InterPro" id="IPR027417">
    <property type="entry name" value="P-loop_NTPase"/>
</dbReference>
<dbReference type="SUPFAM" id="SSF52540">
    <property type="entry name" value="P-loop containing nucleoside triphosphate hydrolases"/>
    <property type="match status" value="1"/>
</dbReference>
<protein>
    <submittedName>
        <fullName evidence="1">ATPase</fullName>
    </submittedName>
</protein>
<keyword evidence="2" id="KW-1185">Reference proteome</keyword>
<dbReference type="EMBL" id="KC008572">
    <property type="protein sequence ID" value="AGF84997.1"/>
    <property type="molecule type" value="Genomic_DNA"/>
</dbReference>
<proteinExistence type="predicted"/>